<evidence type="ECO:0000256" key="11">
    <source>
        <dbReference type="ARBA" id="ARBA00023316"/>
    </source>
</evidence>
<dbReference type="Gene3D" id="2.160.20.10">
    <property type="entry name" value="Single-stranded right-handed beta-helix, Pectin lyase-like"/>
    <property type="match status" value="1"/>
</dbReference>
<dbReference type="Pfam" id="PF04043">
    <property type="entry name" value="PMEI"/>
    <property type="match status" value="1"/>
</dbReference>
<evidence type="ECO:0000313" key="18">
    <source>
        <dbReference type="EMBL" id="KZM84043.1"/>
    </source>
</evidence>
<dbReference type="InterPro" id="IPR006501">
    <property type="entry name" value="Pectinesterase_inhib_dom"/>
</dbReference>
<dbReference type="Pfam" id="PF01095">
    <property type="entry name" value="Pectinesterase"/>
    <property type="match status" value="1"/>
</dbReference>
<comment type="subcellular location">
    <subcellularLocation>
        <location evidence="1 15">Secreted</location>
        <location evidence="1 15">Cell wall</location>
    </subcellularLocation>
</comment>
<dbReference type="SMART" id="SM00856">
    <property type="entry name" value="PMEI"/>
    <property type="match status" value="1"/>
</dbReference>
<dbReference type="InterPro" id="IPR000070">
    <property type="entry name" value="Pectinesterase_cat"/>
</dbReference>
<comment type="pathway">
    <text evidence="2 15">Glycan metabolism; pectin degradation; 2-dehydro-3-deoxy-D-gluconate from pectin: step 1/5.</text>
</comment>
<keyword evidence="6 15" id="KW-0134">Cell wall</keyword>
<protein>
    <recommendedName>
        <fullName evidence="5 15">Pectinesterase</fullName>
        <ecNumber evidence="5 15">3.1.1.11</ecNumber>
    </recommendedName>
</protein>
<keyword evidence="16" id="KW-0472">Membrane</keyword>
<dbReference type="InterPro" id="IPR033131">
    <property type="entry name" value="Pectinesterase_Asp_AS"/>
</dbReference>
<dbReference type="FunFam" id="2.160.20.10:FF:000001">
    <property type="entry name" value="Pectinesterase"/>
    <property type="match status" value="1"/>
</dbReference>
<keyword evidence="16" id="KW-1133">Transmembrane helix</keyword>
<keyword evidence="7 15" id="KW-0378">Hydrolase</keyword>
<evidence type="ECO:0000256" key="16">
    <source>
        <dbReference type="SAM" id="Phobius"/>
    </source>
</evidence>
<evidence type="ECO:0000256" key="3">
    <source>
        <dbReference type="ARBA" id="ARBA00006027"/>
    </source>
</evidence>
<dbReference type="Gramene" id="KZM84043">
    <property type="protein sequence ID" value="KZM84043"/>
    <property type="gene ID" value="DCAR_028535"/>
</dbReference>
<organism evidence="18">
    <name type="scientific">Daucus carota subsp. sativus</name>
    <name type="common">Carrot</name>
    <dbReference type="NCBI Taxonomy" id="79200"/>
    <lineage>
        <taxon>Eukaryota</taxon>
        <taxon>Viridiplantae</taxon>
        <taxon>Streptophyta</taxon>
        <taxon>Embryophyta</taxon>
        <taxon>Tracheophyta</taxon>
        <taxon>Spermatophyta</taxon>
        <taxon>Magnoliopsida</taxon>
        <taxon>eudicotyledons</taxon>
        <taxon>Gunneridae</taxon>
        <taxon>Pentapetalae</taxon>
        <taxon>asterids</taxon>
        <taxon>campanulids</taxon>
        <taxon>Apiales</taxon>
        <taxon>Apiaceae</taxon>
        <taxon>Apioideae</taxon>
        <taxon>Scandiceae</taxon>
        <taxon>Daucinae</taxon>
        <taxon>Daucus</taxon>
        <taxon>Daucus sect. Daucus</taxon>
    </lineage>
</organism>
<keyword evidence="10" id="KW-0325">Glycoprotein</keyword>
<evidence type="ECO:0000256" key="6">
    <source>
        <dbReference type="ARBA" id="ARBA00022512"/>
    </source>
</evidence>
<dbReference type="Proteomes" id="UP000077755">
    <property type="component" value="Chromosome 8"/>
</dbReference>
<evidence type="ECO:0000256" key="2">
    <source>
        <dbReference type="ARBA" id="ARBA00005184"/>
    </source>
</evidence>
<feature type="active site" evidence="14">
    <location>
        <position position="420"/>
    </location>
</feature>
<name>A0A175YKP3_DAUCS</name>
<dbReference type="PANTHER" id="PTHR31707">
    <property type="entry name" value="PECTINESTERASE"/>
    <property type="match status" value="1"/>
</dbReference>
<evidence type="ECO:0000256" key="5">
    <source>
        <dbReference type="ARBA" id="ARBA00013229"/>
    </source>
</evidence>
<dbReference type="EMBL" id="LNRQ01000008">
    <property type="protein sequence ID" value="KZM84043.1"/>
    <property type="molecule type" value="Genomic_DNA"/>
</dbReference>
<evidence type="ECO:0000256" key="12">
    <source>
        <dbReference type="ARBA" id="ARBA00047928"/>
    </source>
</evidence>
<evidence type="ECO:0000256" key="15">
    <source>
        <dbReference type="RuleBase" id="RU000589"/>
    </source>
</evidence>
<dbReference type="FunFam" id="1.20.140.40:FF:000001">
    <property type="entry name" value="Pectinesterase"/>
    <property type="match status" value="1"/>
</dbReference>
<keyword evidence="11 15" id="KW-0961">Cell wall biogenesis/degradation</keyword>
<sequence>MSSIDMFKRELEEHALRKKARKSLIIISVSVILLVIIIIAALVGGLKRNDNSNKSPPSSSSTPTTESIKAICEVTLYPDSCSSSISSLKSATNSTSNNPEDLFVLSLQAAVNALVEFSSFTQMLADSNSINSPLSKNALSSCESIISDAIDYVNMSVVRFAETENKLSPSTSTINDIRTWLSAAITYQETCIDGLQEFSQGNMKLTEEVRTAMRNSTEFTSNSLAIVTKILSKLRFPMNRKLLNSEVDGSPSWFYPNRRLQDIEKNLPKPNVTVAKDGSGDFETIGEAVKNIPERSRYRFVIYIKEGVYVENATIGKRQWNVTMYGDGIGKTIITNNLNVVDLTPTFISGTLIAEGRGFVAMHMTFRNTAGPEKGQAVAMRSSSDHSIFYKCSFEAYQDTLYVHANRQYYRDCQITGTVDFIFGNAAVVLQNCTIQPREPLPKQFIAITAQSKSDPNQNTGICIQGCDLSTTFNNQNVTADTYLGRPWKDYSTTVVMHSKIGPLLNPQGWTEWVRDITPPETIFYGEYQNSGLGSLLDQRVEWDGYKRNLTDQQASKFTVEGLIQGSEWLVDHARLYNYDLNM</sequence>
<dbReference type="OrthoDB" id="2019149at2759"/>
<keyword evidence="20" id="KW-1185">Reference proteome</keyword>
<evidence type="ECO:0000256" key="4">
    <source>
        <dbReference type="ARBA" id="ARBA00007786"/>
    </source>
</evidence>
<evidence type="ECO:0000256" key="8">
    <source>
        <dbReference type="ARBA" id="ARBA00023085"/>
    </source>
</evidence>
<dbReference type="InterPro" id="IPR035513">
    <property type="entry name" value="Invertase/methylesterase_inhib"/>
</dbReference>
<dbReference type="InterPro" id="IPR012334">
    <property type="entry name" value="Pectin_lyas_fold"/>
</dbReference>
<evidence type="ECO:0000313" key="19">
    <source>
        <dbReference type="EMBL" id="WOH11316.1"/>
    </source>
</evidence>
<feature type="domain" description="Pectinesterase inhibitor" evidence="17">
    <location>
        <begin position="63"/>
        <end position="226"/>
    </location>
</feature>
<comment type="catalytic activity">
    <reaction evidence="12 15">
        <text>[(1-&gt;4)-alpha-D-galacturonosyl methyl ester](n) + n H2O = [(1-&gt;4)-alpha-D-galacturonosyl](n) + n methanol + n H(+)</text>
        <dbReference type="Rhea" id="RHEA:22380"/>
        <dbReference type="Rhea" id="RHEA-COMP:14570"/>
        <dbReference type="Rhea" id="RHEA-COMP:14573"/>
        <dbReference type="ChEBI" id="CHEBI:15377"/>
        <dbReference type="ChEBI" id="CHEBI:15378"/>
        <dbReference type="ChEBI" id="CHEBI:17790"/>
        <dbReference type="ChEBI" id="CHEBI:140522"/>
        <dbReference type="ChEBI" id="CHEBI:140523"/>
        <dbReference type="EC" id="3.1.1.11"/>
    </reaction>
</comment>
<dbReference type="KEGG" id="dcr:108198067"/>
<evidence type="ECO:0000256" key="1">
    <source>
        <dbReference type="ARBA" id="ARBA00004191"/>
    </source>
</evidence>
<evidence type="ECO:0000256" key="10">
    <source>
        <dbReference type="ARBA" id="ARBA00023180"/>
    </source>
</evidence>
<evidence type="ECO:0000256" key="9">
    <source>
        <dbReference type="ARBA" id="ARBA00023157"/>
    </source>
</evidence>
<dbReference type="EC" id="3.1.1.11" evidence="5 15"/>
<comment type="function">
    <text evidence="13 15">Acts in the modification of cell walls via demethylesterification of cell wall pectin.</text>
</comment>
<dbReference type="Gene3D" id="1.20.140.40">
    <property type="entry name" value="Invertase/pectin methylesterase inhibitor family protein"/>
    <property type="match status" value="1"/>
</dbReference>
<dbReference type="SUPFAM" id="SSF101148">
    <property type="entry name" value="Plant invertase/pectin methylesterase inhibitor"/>
    <property type="match status" value="1"/>
</dbReference>
<dbReference type="GO" id="GO:0042545">
    <property type="term" value="P:cell wall modification"/>
    <property type="evidence" value="ECO:0007669"/>
    <property type="project" value="UniProtKB-UniRule"/>
</dbReference>
<dbReference type="InterPro" id="IPR011050">
    <property type="entry name" value="Pectin_lyase_fold/virulence"/>
</dbReference>
<evidence type="ECO:0000256" key="13">
    <source>
        <dbReference type="ARBA" id="ARBA00057335"/>
    </source>
</evidence>
<proteinExistence type="inferred from homology"/>
<keyword evidence="8 15" id="KW-0063">Aspartyl esterase</keyword>
<evidence type="ECO:0000256" key="7">
    <source>
        <dbReference type="ARBA" id="ARBA00022801"/>
    </source>
</evidence>
<dbReference type="OMA" id="IRAICNV"/>
<accession>A0A175YKP3</accession>
<dbReference type="AlphaFoldDB" id="A0A175YKP3"/>
<keyword evidence="15" id="KW-0964">Secreted</keyword>
<dbReference type="PROSITE" id="PS00800">
    <property type="entry name" value="PECTINESTERASE_1"/>
    <property type="match status" value="1"/>
</dbReference>
<dbReference type="InterPro" id="IPR018040">
    <property type="entry name" value="Pectinesterase_Tyr_AS"/>
</dbReference>
<feature type="transmembrane region" description="Helical" evidence="16">
    <location>
        <begin position="24"/>
        <end position="46"/>
    </location>
</feature>
<dbReference type="NCBIfam" id="TIGR01614">
    <property type="entry name" value="PME_inhib"/>
    <property type="match status" value="1"/>
</dbReference>
<dbReference type="GO" id="GO:0004857">
    <property type="term" value="F:enzyme inhibitor activity"/>
    <property type="evidence" value="ECO:0007669"/>
    <property type="project" value="InterPro"/>
</dbReference>
<evidence type="ECO:0000259" key="17">
    <source>
        <dbReference type="SMART" id="SM00856"/>
    </source>
</evidence>
<gene>
    <name evidence="18" type="ORF">DCAR_028535</name>
    <name evidence="19" type="ORF">DCAR_0830797</name>
</gene>
<comment type="similarity">
    <text evidence="3">In the N-terminal section; belongs to the PMEI family.</text>
</comment>
<keyword evidence="16" id="KW-0812">Transmembrane</keyword>
<evidence type="ECO:0000313" key="20">
    <source>
        <dbReference type="Proteomes" id="UP000077755"/>
    </source>
</evidence>
<dbReference type="SUPFAM" id="SSF51126">
    <property type="entry name" value="Pectin lyase-like"/>
    <property type="match status" value="1"/>
</dbReference>
<dbReference type="EMBL" id="CP093350">
    <property type="protein sequence ID" value="WOH11316.1"/>
    <property type="molecule type" value="Genomic_DNA"/>
</dbReference>
<dbReference type="GO" id="GO:0030599">
    <property type="term" value="F:pectinesterase activity"/>
    <property type="evidence" value="ECO:0007669"/>
    <property type="project" value="UniProtKB-UniRule"/>
</dbReference>
<dbReference type="UniPathway" id="UPA00545">
    <property type="reaction ID" value="UER00823"/>
</dbReference>
<dbReference type="GO" id="GO:0045490">
    <property type="term" value="P:pectin catabolic process"/>
    <property type="evidence" value="ECO:0007669"/>
    <property type="project" value="UniProtKB-UniRule"/>
</dbReference>
<dbReference type="CDD" id="cd15798">
    <property type="entry name" value="PMEI-like_3"/>
    <property type="match status" value="1"/>
</dbReference>
<comment type="similarity">
    <text evidence="4">In the C-terminal section; belongs to the pectinesterase family.</text>
</comment>
<reference evidence="18" key="1">
    <citation type="journal article" date="2016" name="Nat. Genet.">
        <title>A high-quality carrot genome assembly provides new insights into carotenoid accumulation and asterid genome evolution.</title>
        <authorList>
            <person name="Iorizzo M."/>
            <person name="Ellison S."/>
            <person name="Senalik D."/>
            <person name="Zeng P."/>
            <person name="Satapoomin P."/>
            <person name="Huang J."/>
            <person name="Bowman M."/>
            <person name="Iovene M."/>
            <person name="Sanseverino W."/>
            <person name="Cavagnaro P."/>
            <person name="Yildiz M."/>
            <person name="Macko-Podgorni A."/>
            <person name="Moranska E."/>
            <person name="Grzebelus E."/>
            <person name="Grzebelus D."/>
            <person name="Ashrafi H."/>
            <person name="Zheng Z."/>
            <person name="Cheng S."/>
            <person name="Spooner D."/>
            <person name="Van Deynze A."/>
            <person name="Simon P."/>
        </authorList>
    </citation>
    <scope>NUCLEOTIDE SEQUENCE [LARGE SCALE GENOMIC DNA]</scope>
    <source>
        <tissue evidence="18">Leaf</tissue>
    </source>
</reference>
<reference evidence="19" key="2">
    <citation type="submission" date="2022-03" db="EMBL/GenBank/DDBJ databases">
        <title>Draft title - Genomic analysis of global carrot germplasm unveils the trajectory of domestication and the origin of high carotenoid orange carrot.</title>
        <authorList>
            <person name="Iorizzo M."/>
            <person name="Ellison S."/>
            <person name="Senalik D."/>
            <person name="Macko-Podgorni A."/>
            <person name="Grzebelus D."/>
            <person name="Bostan H."/>
            <person name="Rolling W."/>
            <person name="Curaba J."/>
            <person name="Simon P."/>
        </authorList>
    </citation>
    <scope>NUCLEOTIDE SEQUENCE</scope>
    <source>
        <tissue evidence="19">Leaf</tissue>
    </source>
</reference>
<keyword evidence="9" id="KW-1015">Disulfide bond</keyword>
<dbReference type="PROSITE" id="PS00503">
    <property type="entry name" value="PECTINESTERASE_2"/>
    <property type="match status" value="1"/>
</dbReference>
<evidence type="ECO:0000256" key="14">
    <source>
        <dbReference type="PROSITE-ProRule" id="PRU10040"/>
    </source>
</evidence>